<dbReference type="AlphaFoldDB" id="A0A5B9MFY9"/>
<keyword evidence="1 2" id="KW-0597">Phosphoprotein</keyword>
<dbReference type="Pfam" id="PF00072">
    <property type="entry name" value="Response_reg"/>
    <property type="match status" value="1"/>
</dbReference>
<dbReference type="SUPFAM" id="SSF52172">
    <property type="entry name" value="CheY-like"/>
    <property type="match status" value="1"/>
</dbReference>
<dbReference type="InterPro" id="IPR001789">
    <property type="entry name" value="Sig_transdc_resp-reg_receiver"/>
</dbReference>
<dbReference type="RefSeq" id="WP_147868026.1">
    <property type="nucleotide sequence ID" value="NZ_CP036264.1"/>
</dbReference>
<organism evidence="4 5">
    <name type="scientific">Stieleria maiorica</name>
    <dbReference type="NCBI Taxonomy" id="2795974"/>
    <lineage>
        <taxon>Bacteria</taxon>
        <taxon>Pseudomonadati</taxon>
        <taxon>Planctomycetota</taxon>
        <taxon>Planctomycetia</taxon>
        <taxon>Pirellulales</taxon>
        <taxon>Pirellulaceae</taxon>
        <taxon>Stieleria</taxon>
    </lineage>
</organism>
<dbReference type="KEGG" id="smam:Mal15_25560"/>
<dbReference type="PANTHER" id="PTHR44591">
    <property type="entry name" value="STRESS RESPONSE REGULATOR PROTEIN 1"/>
    <property type="match status" value="1"/>
</dbReference>
<dbReference type="GO" id="GO:0000160">
    <property type="term" value="P:phosphorelay signal transduction system"/>
    <property type="evidence" value="ECO:0007669"/>
    <property type="project" value="InterPro"/>
</dbReference>
<dbReference type="Proteomes" id="UP000321353">
    <property type="component" value="Chromosome"/>
</dbReference>
<dbReference type="InterPro" id="IPR050595">
    <property type="entry name" value="Bact_response_regulator"/>
</dbReference>
<dbReference type="EMBL" id="CP036264">
    <property type="protein sequence ID" value="QEF98504.1"/>
    <property type="molecule type" value="Genomic_DNA"/>
</dbReference>
<dbReference type="PANTHER" id="PTHR44591:SF23">
    <property type="entry name" value="CHEY SUBFAMILY"/>
    <property type="match status" value="1"/>
</dbReference>
<evidence type="ECO:0000313" key="5">
    <source>
        <dbReference type="Proteomes" id="UP000321353"/>
    </source>
</evidence>
<dbReference type="Gene3D" id="3.40.50.2300">
    <property type="match status" value="1"/>
</dbReference>
<reference evidence="4 5" key="1">
    <citation type="submission" date="2019-02" db="EMBL/GenBank/DDBJ databases">
        <title>Planctomycetal bacteria perform biofilm scaping via a novel small molecule.</title>
        <authorList>
            <person name="Jeske O."/>
            <person name="Boedeker C."/>
            <person name="Wiegand S."/>
            <person name="Breitling P."/>
            <person name="Kallscheuer N."/>
            <person name="Jogler M."/>
            <person name="Rohde M."/>
            <person name="Petersen J."/>
            <person name="Medema M.H."/>
            <person name="Surup F."/>
            <person name="Jogler C."/>
        </authorList>
    </citation>
    <scope>NUCLEOTIDE SEQUENCE [LARGE SCALE GENOMIC DNA]</scope>
    <source>
        <strain evidence="4 5">Mal15</strain>
    </source>
</reference>
<sequence length="173" mass="19574">MTSVVTPAPQTRKRPLQQVMQAHRSKRIESKVGKDLLAPSAIAHTPRILCIDDDPEICRTLEMRLSTYRAEVQVAYFGTQGFWEAITDHPDLILMDVSMPSGDGRFVLESLRNNQATRRIPVIVLTGMRSPDLRSEMMALGADCFLNKPVHFDVLLREMRAFVDLSKRDPSSH</sequence>
<evidence type="ECO:0000256" key="1">
    <source>
        <dbReference type="ARBA" id="ARBA00022553"/>
    </source>
</evidence>
<accession>A0A5B9MFY9</accession>
<dbReference type="SMART" id="SM00448">
    <property type="entry name" value="REC"/>
    <property type="match status" value="1"/>
</dbReference>
<proteinExistence type="predicted"/>
<evidence type="ECO:0000313" key="4">
    <source>
        <dbReference type="EMBL" id="QEF98504.1"/>
    </source>
</evidence>
<feature type="domain" description="Response regulatory" evidence="3">
    <location>
        <begin position="47"/>
        <end position="163"/>
    </location>
</feature>
<evidence type="ECO:0000256" key="2">
    <source>
        <dbReference type="PROSITE-ProRule" id="PRU00169"/>
    </source>
</evidence>
<name>A0A5B9MFY9_9BACT</name>
<feature type="modified residue" description="4-aspartylphosphate" evidence="2">
    <location>
        <position position="96"/>
    </location>
</feature>
<gene>
    <name evidence="4" type="primary">pleD_1</name>
    <name evidence="4" type="ORF">Mal15_25560</name>
</gene>
<protein>
    <submittedName>
        <fullName evidence="4">Response regulator PleD</fullName>
    </submittedName>
</protein>
<evidence type="ECO:0000259" key="3">
    <source>
        <dbReference type="PROSITE" id="PS50110"/>
    </source>
</evidence>
<keyword evidence="5" id="KW-1185">Reference proteome</keyword>
<dbReference type="InterPro" id="IPR011006">
    <property type="entry name" value="CheY-like_superfamily"/>
</dbReference>
<dbReference type="CDD" id="cd00156">
    <property type="entry name" value="REC"/>
    <property type="match status" value="1"/>
</dbReference>
<dbReference type="PROSITE" id="PS50110">
    <property type="entry name" value="RESPONSE_REGULATORY"/>
    <property type="match status" value="1"/>
</dbReference>